<accession>A0ABS7Z950</accession>
<reference evidence="1" key="1">
    <citation type="submission" date="2020-10" db="EMBL/GenBank/DDBJ databases">
        <authorList>
            <person name="Lu T."/>
            <person name="Wang Q."/>
            <person name="Han X."/>
        </authorList>
    </citation>
    <scope>NUCLEOTIDE SEQUENCE</scope>
    <source>
        <strain evidence="1">WQ 366</strain>
    </source>
</reference>
<dbReference type="RefSeq" id="WP_225552739.1">
    <property type="nucleotide sequence ID" value="NZ_JADEYP010000013.1"/>
</dbReference>
<protein>
    <recommendedName>
        <fullName evidence="3">Immunity protein 43</fullName>
    </recommendedName>
</protein>
<dbReference type="Proteomes" id="UP001165302">
    <property type="component" value="Unassembled WGS sequence"/>
</dbReference>
<comment type="caution">
    <text evidence="1">The sequence shown here is derived from an EMBL/GenBank/DDBJ whole genome shotgun (WGS) entry which is preliminary data.</text>
</comment>
<gene>
    <name evidence="1" type="ORF">IPZ78_08645</name>
</gene>
<evidence type="ECO:0000313" key="1">
    <source>
        <dbReference type="EMBL" id="MCA5005219.1"/>
    </source>
</evidence>
<evidence type="ECO:0008006" key="3">
    <source>
        <dbReference type="Google" id="ProtNLM"/>
    </source>
</evidence>
<proteinExistence type="predicted"/>
<dbReference type="EMBL" id="JADEYP010000013">
    <property type="protein sequence ID" value="MCA5005219.1"/>
    <property type="molecule type" value="Genomic_DNA"/>
</dbReference>
<sequence length="224" mass="26708">MKNYFVMGYQPEKNMIQNIVSVAYFVEDLTHCKNYEDYPFYRKSDIKSFKSLFMVTKDFKKYTFDILHDDPNRYVVSVKFLEILKSFQIPIHHIIPLVVVEHRNHKLRLENQFFYIQIEILSIENTIDLVKSKFTYDEYNSIEDVLILKPNENLEVDFFILDEIGIKNQTPICSEEFKIACEKEKIRGTKFFEIAHTPWLKGDSLDNYFAELRGETNVETLKTL</sequence>
<name>A0ABS7Z950_9SPHI</name>
<keyword evidence="2" id="KW-1185">Reference proteome</keyword>
<evidence type="ECO:0000313" key="2">
    <source>
        <dbReference type="Proteomes" id="UP001165302"/>
    </source>
</evidence>
<organism evidence="1 2">
    <name type="scientific">Sphingobacterium bovistauri</name>
    <dbReference type="NCBI Taxonomy" id="2781959"/>
    <lineage>
        <taxon>Bacteria</taxon>
        <taxon>Pseudomonadati</taxon>
        <taxon>Bacteroidota</taxon>
        <taxon>Sphingobacteriia</taxon>
        <taxon>Sphingobacteriales</taxon>
        <taxon>Sphingobacteriaceae</taxon>
        <taxon>Sphingobacterium</taxon>
    </lineage>
</organism>